<feature type="compositionally biased region" description="Polar residues" evidence="1">
    <location>
        <begin position="1"/>
        <end position="12"/>
    </location>
</feature>
<feature type="region of interest" description="Disordered" evidence="1">
    <location>
        <begin position="68"/>
        <end position="94"/>
    </location>
</feature>
<protein>
    <submittedName>
        <fullName evidence="2">Uncharacterized protein</fullName>
    </submittedName>
</protein>
<gene>
    <name evidence="2" type="ORF">PCOR1329_LOCUS34170</name>
</gene>
<sequence>MFRDASSMTEVSALNEGTPPGGRLLPSSLLSAASVKKDVPCGGDAETAANPLLPMWIHSQLEIDSTASTSTISDDSFSTADDCRQAPSSREMSPVQVRIVKLEDELSPRNLGTPYTPLNSKAELEMVGSAAAIGIL</sequence>
<comment type="caution">
    <text evidence="2">The sequence shown here is derived from an EMBL/GenBank/DDBJ whole genome shotgun (WGS) entry which is preliminary data.</text>
</comment>
<feature type="region of interest" description="Disordered" evidence="1">
    <location>
        <begin position="1"/>
        <end position="24"/>
    </location>
</feature>
<organism evidence="2 3">
    <name type="scientific">Prorocentrum cordatum</name>
    <dbReference type="NCBI Taxonomy" id="2364126"/>
    <lineage>
        <taxon>Eukaryota</taxon>
        <taxon>Sar</taxon>
        <taxon>Alveolata</taxon>
        <taxon>Dinophyceae</taxon>
        <taxon>Prorocentrales</taxon>
        <taxon>Prorocentraceae</taxon>
        <taxon>Prorocentrum</taxon>
    </lineage>
</organism>
<feature type="compositionally biased region" description="Low complexity" evidence="1">
    <location>
        <begin position="68"/>
        <end position="80"/>
    </location>
</feature>
<accession>A0ABN9SZS7</accession>
<name>A0ABN9SZS7_9DINO</name>
<evidence type="ECO:0000256" key="1">
    <source>
        <dbReference type="SAM" id="MobiDB-lite"/>
    </source>
</evidence>
<evidence type="ECO:0000313" key="3">
    <source>
        <dbReference type="Proteomes" id="UP001189429"/>
    </source>
</evidence>
<dbReference type="EMBL" id="CAUYUJ010014202">
    <property type="protein sequence ID" value="CAK0838148.1"/>
    <property type="molecule type" value="Genomic_DNA"/>
</dbReference>
<keyword evidence="3" id="KW-1185">Reference proteome</keyword>
<dbReference type="Proteomes" id="UP001189429">
    <property type="component" value="Unassembled WGS sequence"/>
</dbReference>
<reference evidence="2" key="1">
    <citation type="submission" date="2023-10" db="EMBL/GenBank/DDBJ databases">
        <authorList>
            <person name="Chen Y."/>
            <person name="Shah S."/>
            <person name="Dougan E. K."/>
            <person name="Thang M."/>
            <person name="Chan C."/>
        </authorList>
    </citation>
    <scope>NUCLEOTIDE SEQUENCE [LARGE SCALE GENOMIC DNA]</scope>
</reference>
<evidence type="ECO:0000313" key="2">
    <source>
        <dbReference type="EMBL" id="CAK0838148.1"/>
    </source>
</evidence>
<proteinExistence type="predicted"/>